<evidence type="ECO:0000313" key="9">
    <source>
        <dbReference type="EMBL" id="CAD9063398.1"/>
    </source>
</evidence>
<feature type="domain" description="GAIN-B" evidence="8">
    <location>
        <begin position="181"/>
        <end position="350"/>
    </location>
</feature>
<feature type="compositionally biased region" description="Basic and acidic residues" evidence="6">
    <location>
        <begin position="597"/>
        <end position="606"/>
    </location>
</feature>
<keyword evidence="4 7" id="KW-0472">Membrane</keyword>
<evidence type="ECO:0000256" key="1">
    <source>
        <dbReference type="ARBA" id="ARBA00004370"/>
    </source>
</evidence>
<keyword evidence="2 7" id="KW-0812">Transmembrane</keyword>
<evidence type="ECO:0000256" key="5">
    <source>
        <dbReference type="ARBA" id="ARBA00023157"/>
    </source>
</evidence>
<feature type="transmembrane region" description="Helical" evidence="7">
    <location>
        <begin position="962"/>
        <end position="981"/>
    </location>
</feature>
<name>A0A7S1P750_9ALVE</name>
<dbReference type="Pfam" id="PF01825">
    <property type="entry name" value="GPS"/>
    <property type="match status" value="1"/>
</dbReference>
<comment type="subcellular location">
    <subcellularLocation>
        <location evidence="1">Membrane</location>
    </subcellularLocation>
</comment>
<sequence>MRALLKDIAKVATERSTGGLVGVASTPSEVLLSAVTLATTVEAADEAESADIDDTSTAVSAFTSLANISKDAIAQADDATAAGTAKALSGVEHYLDAAAGLFRQLKRTAKSPPAPQASRRLTADAYHNMSSDIHTSTAWLGDGLAGSLAASARDSVEVVSPSGGTHIKVADPARVSGQPVLTMTTAQQPVAVSFPSSVDSSTASCSGAQSAQSIQMTFWSQDPYTYADSDVPINETQTNNTIKSAAQGTLTVESRQCGSALALRSSSVDEPFRLFLPRPSATHLRRLQSASVNRTVTVEEACGFWNDATHQWDTQGCRTSEARSNATTLCCECGHLTSFSSLFRSVIRESSIEDVLGGAGDSLKNMADIDAWVKNIAGTFVLVMIAIHLVCLALSIYFDCRHPITDQILLDIWMTDPLLDARHAARTRVQKGLQSCTRRAYHPWWCDFFICRLFGGIYLHCRKREPTMHLQELRTLRSVRHELMHEPTKGRTEGFTSIEAVATKEVTKTSPVSVYSASTEHTKLRSRVHEPVKPLNDLIKESWRSAKPKETVDSRLIANKAMSGLSDVSLSEFVISGELSPRKRIIKHVGSEGGSDSEDRTPVDEPRVRELSFTPSDQAVVDARGMRSMVGPDKDWKDRPKDVKLIKSGVLKEALRQRLLLELQRQQAAAVIIQRRWRAILERMVAEADEQKAQEALCEGQAEVNEAPVRPALIGRPQLQQDTADATRHARHIQFANMGEQVGDADSPMSIHRLQTGMSVQPGLEKIMSTVRDDIEGDTDSAGGVSPKLHTGQTIPIDAYFGEEPDEQADVKLTVDRETKGCKTGYKKSVSIVAEGDGKGGKKRTVAAARRKSVTDSWLDVNAEVDLMVTRTLRRVEYVEWGPSKMFREVVRRDHPLFKLFILNPTYTAVQRTLFFGSISLGILTMCAVFFDRPRQGAGDTVLLAFNGNEIAWQLTLRQLVVLLWSIILAKPIPLALILLFRKAVPHIRPSARRSTAYSLKTGLSQKTAFLRTVGRPVADITGRHSGHFPLSTKMAVLFRWRLKERIGIAIGLLYWFACDAFLLLFAFSERLAESTPERPPRIIYQDFVLACTVELLNSFIIQPILFFMVLSLLLMAILRIGVCDWVVWFMPHWFDFSFSGAQGIHELTIQLQAITDTHELARGILGFAGLNIDSIGMVQDVFTF</sequence>
<feature type="transmembrane region" description="Helical" evidence="7">
    <location>
        <begin position="1047"/>
        <end position="1068"/>
    </location>
</feature>
<keyword evidence="3 7" id="KW-1133">Transmembrane helix</keyword>
<dbReference type="AlphaFoldDB" id="A0A7S1P750"/>
<dbReference type="InterPro" id="IPR046338">
    <property type="entry name" value="GAIN_dom_sf"/>
</dbReference>
<dbReference type="InterPro" id="IPR000203">
    <property type="entry name" value="GPS"/>
</dbReference>
<evidence type="ECO:0000256" key="3">
    <source>
        <dbReference type="ARBA" id="ARBA00022989"/>
    </source>
</evidence>
<evidence type="ECO:0000256" key="7">
    <source>
        <dbReference type="SAM" id="Phobius"/>
    </source>
</evidence>
<dbReference type="PROSITE" id="PS50221">
    <property type="entry name" value="GAIN_B"/>
    <property type="match status" value="1"/>
</dbReference>
<dbReference type="InterPro" id="IPR057244">
    <property type="entry name" value="GAIN_B"/>
</dbReference>
<evidence type="ECO:0000256" key="6">
    <source>
        <dbReference type="SAM" id="MobiDB-lite"/>
    </source>
</evidence>
<reference evidence="9" key="1">
    <citation type="submission" date="2021-01" db="EMBL/GenBank/DDBJ databases">
        <authorList>
            <person name="Corre E."/>
            <person name="Pelletier E."/>
            <person name="Niang G."/>
            <person name="Scheremetjew M."/>
            <person name="Finn R."/>
            <person name="Kale V."/>
            <person name="Holt S."/>
            <person name="Cochrane G."/>
            <person name="Meng A."/>
            <person name="Brown T."/>
            <person name="Cohen L."/>
        </authorList>
    </citation>
    <scope>NUCLEOTIDE SEQUENCE</scope>
    <source>
        <strain evidence="9">CCMP3346</strain>
    </source>
</reference>
<dbReference type="GO" id="GO:0016020">
    <property type="term" value="C:membrane"/>
    <property type="evidence" value="ECO:0007669"/>
    <property type="project" value="UniProtKB-SubCell"/>
</dbReference>
<gene>
    <name evidence="9" type="ORF">VBRA1451_LOCUS18468</name>
</gene>
<feature type="transmembrane region" description="Helical" evidence="7">
    <location>
        <begin position="1105"/>
        <end position="1130"/>
    </location>
</feature>
<feature type="region of interest" description="Disordered" evidence="6">
    <location>
        <begin position="587"/>
        <end position="606"/>
    </location>
</feature>
<feature type="transmembrane region" description="Helical" evidence="7">
    <location>
        <begin position="376"/>
        <end position="398"/>
    </location>
</feature>
<feature type="transmembrane region" description="Helical" evidence="7">
    <location>
        <begin position="913"/>
        <end position="931"/>
    </location>
</feature>
<keyword evidence="5" id="KW-1015">Disulfide bond</keyword>
<evidence type="ECO:0000256" key="2">
    <source>
        <dbReference type="ARBA" id="ARBA00022692"/>
    </source>
</evidence>
<dbReference type="EMBL" id="HBGB01031446">
    <property type="protein sequence ID" value="CAD9063398.1"/>
    <property type="molecule type" value="Transcribed_RNA"/>
</dbReference>
<accession>A0A7S1P750</accession>
<protein>
    <recommendedName>
        <fullName evidence="8">GAIN-B domain-containing protein</fullName>
    </recommendedName>
</protein>
<evidence type="ECO:0000256" key="4">
    <source>
        <dbReference type="ARBA" id="ARBA00023136"/>
    </source>
</evidence>
<proteinExistence type="predicted"/>
<dbReference type="Gene3D" id="2.60.220.50">
    <property type="match status" value="1"/>
</dbReference>
<evidence type="ECO:0000259" key="8">
    <source>
        <dbReference type="PROSITE" id="PS50221"/>
    </source>
</evidence>
<organism evidence="9">
    <name type="scientific">Vitrella brassicaformis</name>
    <dbReference type="NCBI Taxonomy" id="1169539"/>
    <lineage>
        <taxon>Eukaryota</taxon>
        <taxon>Sar</taxon>
        <taxon>Alveolata</taxon>
        <taxon>Colpodellida</taxon>
        <taxon>Vitrellaceae</taxon>
        <taxon>Vitrella</taxon>
    </lineage>
</organism>